<evidence type="ECO:0000256" key="1">
    <source>
        <dbReference type="SAM" id="SignalP"/>
    </source>
</evidence>
<name>A0ABP8GXC1_9SPHI</name>
<comment type="caution">
    <text evidence="2">The sequence shown here is derived from an EMBL/GenBank/DDBJ whole genome shotgun (WGS) entry which is preliminary data.</text>
</comment>
<reference evidence="3" key="1">
    <citation type="journal article" date="2019" name="Int. J. Syst. Evol. Microbiol.">
        <title>The Global Catalogue of Microorganisms (GCM) 10K type strain sequencing project: providing services to taxonomists for standard genome sequencing and annotation.</title>
        <authorList>
            <consortium name="The Broad Institute Genomics Platform"/>
            <consortium name="The Broad Institute Genome Sequencing Center for Infectious Disease"/>
            <person name="Wu L."/>
            <person name="Ma J."/>
        </authorList>
    </citation>
    <scope>NUCLEOTIDE SEQUENCE [LARGE SCALE GENOMIC DNA]</scope>
    <source>
        <strain evidence="3">JCM 17705</strain>
    </source>
</reference>
<evidence type="ECO:0000313" key="2">
    <source>
        <dbReference type="EMBL" id="GAA4330831.1"/>
    </source>
</evidence>
<feature type="chain" id="PRO_5047402444" description="Lipopolysaccharide assembly protein" evidence="1">
    <location>
        <begin position="24"/>
        <end position="171"/>
    </location>
</feature>
<keyword evidence="3" id="KW-1185">Reference proteome</keyword>
<dbReference type="EMBL" id="BAABFT010000010">
    <property type="protein sequence ID" value="GAA4330831.1"/>
    <property type="molecule type" value="Genomic_DNA"/>
</dbReference>
<feature type="signal peptide" evidence="1">
    <location>
        <begin position="1"/>
        <end position="23"/>
    </location>
</feature>
<evidence type="ECO:0000313" key="3">
    <source>
        <dbReference type="Proteomes" id="UP001500582"/>
    </source>
</evidence>
<dbReference type="Proteomes" id="UP001500582">
    <property type="component" value="Unassembled WGS sequence"/>
</dbReference>
<gene>
    <name evidence="2" type="ORF">GCM10023149_36290</name>
</gene>
<accession>A0ABP8GXC1</accession>
<evidence type="ECO:0008006" key="4">
    <source>
        <dbReference type="Google" id="ProtNLM"/>
    </source>
</evidence>
<protein>
    <recommendedName>
        <fullName evidence="4">Lipopolysaccharide assembly protein</fullName>
    </recommendedName>
</protein>
<keyword evidence="1" id="KW-0732">Signal</keyword>
<dbReference type="Pfam" id="PF04390">
    <property type="entry name" value="LptE"/>
    <property type="match status" value="1"/>
</dbReference>
<sequence>MKKGLVFFMGVFSLMLISQSCSITLNGSSIPPGLKTINIEFFENNAPLVVSNLSQDFTEALKARIRSQTRLSIVRGEANATMSGNIVNYTITPVSVEATGSNTPPIASGSRLSITVNVKYVNDVDKKLNFEQQFTKYSDFKGDISSQEQNLIVLINRQLTEDIFNKAFANW</sequence>
<dbReference type="PROSITE" id="PS51257">
    <property type="entry name" value="PROKAR_LIPOPROTEIN"/>
    <property type="match status" value="1"/>
</dbReference>
<dbReference type="RefSeq" id="WP_345212568.1">
    <property type="nucleotide sequence ID" value="NZ_BAABFT010000010.1"/>
</dbReference>
<organism evidence="2 3">
    <name type="scientific">Mucilaginibacter gynuensis</name>
    <dbReference type="NCBI Taxonomy" id="1302236"/>
    <lineage>
        <taxon>Bacteria</taxon>
        <taxon>Pseudomonadati</taxon>
        <taxon>Bacteroidota</taxon>
        <taxon>Sphingobacteriia</taxon>
        <taxon>Sphingobacteriales</taxon>
        <taxon>Sphingobacteriaceae</taxon>
        <taxon>Mucilaginibacter</taxon>
    </lineage>
</organism>
<proteinExistence type="predicted"/>
<dbReference type="InterPro" id="IPR007485">
    <property type="entry name" value="LPS_assembly_LptE"/>
</dbReference>